<feature type="signal peptide" evidence="2">
    <location>
        <begin position="1"/>
        <end position="33"/>
    </location>
</feature>
<accession>A0ABT7GZP4</accession>
<evidence type="ECO:0000256" key="1">
    <source>
        <dbReference type="SAM" id="Phobius"/>
    </source>
</evidence>
<evidence type="ECO:0000313" key="4">
    <source>
        <dbReference type="Proteomes" id="UP001223390"/>
    </source>
</evidence>
<keyword evidence="4" id="KW-1185">Reference proteome</keyword>
<gene>
    <name evidence="3" type="ORF">QEZ40_004285</name>
</gene>
<evidence type="ECO:0000313" key="3">
    <source>
        <dbReference type="EMBL" id="MDK9499074.1"/>
    </source>
</evidence>
<proteinExistence type="predicted"/>
<keyword evidence="1" id="KW-0472">Membrane</keyword>
<dbReference type="Proteomes" id="UP001223390">
    <property type="component" value="Unassembled WGS sequence"/>
</dbReference>
<keyword evidence="1" id="KW-1133">Transmembrane helix</keyword>
<keyword evidence="1" id="KW-0812">Transmembrane</keyword>
<reference evidence="3 4" key="1">
    <citation type="submission" date="2023-05" db="EMBL/GenBank/DDBJ databases">
        <title>Sequencing and Assembly of Streptomyces sp. NP73.</title>
        <authorList>
            <person name="Konwar A.N."/>
            <person name="Saikia K."/>
            <person name="Thakur D."/>
        </authorList>
    </citation>
    <scope>NUCLEOTIDE SEQUENCE [LARGE SCALE GENOMIC DNA]</scope>
    <source>
        <strain evidence="3 4">NP73</strain>
    </source>
</reference>
<name>A0ABT7GZP4_9ACTN</name>
<keyword evidence="2" id="KW-0732">Signal</keyword>
<dbReference type="InterPro" id="IPR006311">
    <property type="entry name" value="TAT_signal"/>
</dbReference>
<dbReference type="PROSITE" id="PS51318">
    <property type="entry name" value="TAT"/>
    <property type="match status" value="1"/>
</dbReference>
<evidence type="ECO:0008006" key="5">
    <source>
        <dbReference type="Google" id="ProtNLM"/>
    </source>
</evidence>
<dbReference type="EMBL" id="JASITI010000038">
    <property type="protein sequence ID" value="MDK9499074.1"/>
    <property type="molecule type" value="Genomic_DNA"/>
</dbReference>
<feature type="chain" id="PRO_5046233858" description="Lipoprotein" evidence="2">
    <location>
        <begin position="34"/>
        <end position="164"/>
    </location>
</feature>
<comment type="caution">
    <text evidence="3">The sequence shown here is derived from an EMBL/GenBank/DDBJ whole genome shotgun (WGS) entry which is preliminary data.</text>
</comment>
<organism evidence="3 4">
    <name type="scientific">Streptomyces katrae</name>
    <dbReference type="NCBI Taxonomy" id="68223"/>
    <lineage>
        <taxon>Bacteria</taxon>
        <taxon>Bacillati</taxon>
        <taxon>Actinomycetota</taxon>
        <taxon>Actinomycetes</taxon>
        <taxon>Kitasatosporales</taxon>
        <taxon>Streptomycetaceae</taxon>
        <taxon>Streptomyces</taxon>
    </lineage>
</organism>
<sequence>MSPTRTRNRRRLTGIAAATLVAATVTPATLASAAPSATVSPGTVAPGSRVTLTVDGCDSSTARASSRAFGDVSLSPAGRTYGFSGSATVYRDAASGSYPVTFDCGSSGRRVTVTLTISSGAARGGLGGSIDSMSPGRIALGGTLAAGALGTGIWLLRRRWAHAR</sequence>
<dbReference type="RefSeq" id="WP_285345043.1">
    <property type="nucleotide sequence ID" value="NZ_JASITI010000038.1"/>
</dbReference>
<protein>
    <recommendedName>
        <fullName evidence="5">Lipoprotein</fullName>
    </recommendedName>
</protein>
<evidence type="ECO:0000256" key="2">
    <source>
        <dbReference type="SAM" id="SignalP"/>
    </source>
</evidence>
<feature type="transmembrane region" description="Helical" evidence="1">
    <location>
        <begin position="138"/>
        <end position="156"/>
    </location>
</feature>